<dbReference type="Proteomes" id="UP000688137">
    <property type="component" value="Unassembled WGS sequence"/>
</dbReference>
<evidence type="ECO:0000313" key="2">
    <source>
        <dbReference type="EMBL" id="CAD8047767.1"/>
    </source>
</evidence>
<proteinExistence type="predicted"/>
<reference evidence="2" key="1">
    <citation type="submission" date="2021-01" db="EMBL/GenBank/DDBJ databases">
        <authorList>
            <consortium name="Genoscope - CEA"/>
            <person name="William W."/>
        </authorList>
    </citation>
    <scope>NUCLEOTIDE SEQUENCE</scope>
</reference>
<feature type="compositionally biased region" description="Basic and acidic residues" evidence="1">
    <location>
        <begin position="194"/>
        <end position="205"/>
    </location>
</feature>
<gene>
    <name evidence="2" type="ORF">PPRIM_AZ9-3.1.T0120077</name>
</gene>
<sequence length="307" mass="35667">MGSCNSCTFQKQLQSNLESEDDSKMVQISKTTLNKGTGTFEKSRIDLEDNQIADENSLENSQQLPTFIQQRKITEIVVQTRMNRFMKDIEEEVRYRIKQIQLEEKEQLDKLNQSQQHSMSFQDQKQDSVDFNSAHFNQSISFQNSQDFQNIQNTPSKTYLPRQYSQFAPKKDNDTVTYNSQISQTVNSYKSKTPPRDKNKTIQTLKDEEKSILASFGSQNNNPRNSDSQDVQFSDHFREQVSSNASKDHSVKSILKTSQNFQDLKRNYSIKSTYTNVKQKKVSFSVETNYYSSRTTKRNQTNLLNKA</sequence>
<protein>
    <submittedName>
        <fullName evidence="2">Uncharacterized protein</fullName>
    </submittedName>
</protein>
<comment type="caution">
    <text evidence="2">The sequence shown here is derived from an EMBL/GenBank/DDBJ whole genome shotgun (WGS) entry which is preliminary data.</text>
</comment>
<feature type="region of interest" description="Disordered" evidence="1">
    <location>
        <begin position="185"/>
        <end position="205"/>
    </location>
</feature>
<evidence type="ECO:0000256" key="1">
    <source>
        <dbReference type="SAM" id="MobiDB-lite"/>
    </source>
</evidence>
<name>A0A8S1JZR3_PARPR</name>
<organism evidence="2 3">
    <name type="scientific">Paramecium primaurelia</name>
    <dbReference type="NCBI Taxonomy" id="5886"/>
    <lineage>
        <taxon>Eukaryota</taxon>
        <taxon>Sar</taxon>
        <taxon>Alveolata</taxon>
        <taxon>Ciliophora</taxon>
        <taxon>Intramacronucleata</taxon>
        <taxon>Oligohymenophorea</taxon>
        <taxon>Peniculida</taxon>
        <taxon>Parameciidae</taxon>
        <taxon>Paramecium</taxon>
    </lineage>
</organism>
<dbReference type="OMA" id="QTRMNRF"/>
<dbReference type="EMBL" id="CAJJDM010000009">
    <property type="protein sequence ID" value="CAD8047767.1"/>
    <property type="molecule type" value="Genomic_DNA"/>
</dbReference>
<evidence type="ECO:0000313" key="3">
    <source>
        <dbReference type="Proteomes" id="UP000688137"/>
    </source>
</evidence>
<keyword evidence="3" id="KW-1185">Reference proteome</keyword>
<dbReference type="AlphaFoldDB" id="A0A8S1JZR3"/>
<accession>A0A8S1JZR3</accession>